<dbReference type="InterPro" id="IPR032710">
    <property type="entry name" value="NTF2-like_dom_sf"/>
</dbReference>
<dbReference type="EMBL" id="LBHC01000001">
    <property type="protein sequence ID" value="KLE33312.1"/>
    <property type="molecule type" value="Genomic_DNA"/>
</dbReference>
<dbReference type="KEGG" id="egn:BMF35_a0006"/>
<name>A0A0G9MRF2_9SPHN</name>
<dbReference type="PATRIC" id="fig|502682.8.peg.1030"/>
<dbReference type="Gene3D" id="3.10.450.50">
    <property type="match status" value="1"/>
</dbReference>
<dbReference type="Pfam" id="PF12680">
    <property type="entry name" value="SnoaL_2"/>
    <property type="match status" value="1"/>
</dbReference>
<organism evidence="2 3">
    <name type="scientific">Aurantiacibacter gangjinensis</name>
    <dbReference type="NCBI Taxonomy" id="502682"/>
    <lineage>
        <taxon>Bacteria</taxon>
        <taxon>Pseudomonadati</taxon>
        <taxon>Pseudomonadota</taxon>
        <taxon>Alphaproteobacteria</taxon>
        <taxon>Sphingomonadales</taxon>
        <taxon>Erythrobacteraceae</taxon>
        <taxon>Aurantiacibacter</taxon>
    </lineage>
</organism>
<evidence type="ECO:0000259" key="1">
    <source>
        <dbReference type="Pfam" id="PF12680"/>
    </source>
</evidence>
<dbReference type="SUPFAM" id="SSF54427">
    <property type="entry name" value="NTF2-like"/>
    <property type="match status" value="1"/>
</dbReference>
<accession>A0A0G9MRF2</accession>
<dbReference type="RefSeq" id="WP_047006160.1">
    <property type="nucleotide sequence ID" value="NZ_CP018097.1"/>
</dbReference>
<dbReference type="Proteomes" id="UP000053070">
    <property type="component" value="Unassembled WGS sequence"/>
</dbReference>
<comment type="caution">
    <text evidence="2">The sequence shown here is derived from an EMBL/GenBank/DDBJ whole genome shotgun (WGS) entry which is preliminary data.</text>
</comment>
<reference evidence="2 3" key="1">
    <citation type="submission" date="2015-04" db="EMBL/GenBank/DDBJ databases">
        <title>The draft genome sequence of Erythrobacr gangjinensis K7-2.</title>
        <authorList>
            <person name="Zhuang L."/>
            <person name="Liu Y."/>
            <person name="Shao Z."/>
        </authorList>
    </citation>
    <scope>NUCLEOTIDE SEQUENCE [LARGE SCALE GENOMIC DNA]</scope>
    <source>
        <strain evidence="2 3">K7-2</strain>
    </source>
</reference>
<gene>
    <name evidence="2" type="ORF">AAW01_05040</name>
</gene>
<feature type="domain" description="SnoaL-like" evidence="1">
    <location>
        <begin position="13"/>
        <end position="110"/>
    </location>
</feature>
<proteinExistence type="predicted"/>
<keyword evidence="3" id="KW-1185">Reference proteome</keyword>
<dbReference type="OrthoDB" id="7425019at2"/>
<protein>
    <recommendedName>
        <fullName evidence="1">SnoaL-like domain-containing protein</fullName>
    </recommendedName>
</protein>
<dbReference type="AlphaFoldDB" id="A0A0G9MRF2"/>
<sequence length="136" mass="15517">MFDGGKKREIAIVREMVAAMNDHDADRVASLLGDNPRFVDSHGEWLEGRDDVIAATRRFLDMDRSFKLHIEHSTHHDGEVLLRGHVTSDQPAMATDTLWRARIKRGKVVYWQSYGSPNAPHLARMLKPTMETRQPA</sequence>
<evidence type="ECO:0000313" key="3">
    <source>
        <dbReference type="Proteomes" id="UP000053070"/>
    </source>
</evidence>
<evidence type="ECO:0000313" key="2">
    <source>
        <dbReference type="EMBL" id="KLE33312.1"/>
    </source>
</evidence>
<dbReference type="InterPro" id="IPR037401">
    <property type="entry name" value="SnoaL-like"/>
</dbReference>